<keyword evidence="2" id="KW-0325">Glycoprotein</keyword>
<dbReference type="CDD" id="cd05774">
    <property type="entry name" value="IgV_CEACAM_D1"/>
    <property type="match status" value="1"/>
</dbReference>
<feature type="chain" id="PRO_5034388574" evidence="7">
    <location>
        <begin position="35"/>
        <end position="251"/>
    </location>
</feature>
<dbReference type="AlphaFoldDB" id="A0A8C0R100"/>
<evidence type="ECO:0000256" key="1">
    <source>
        <dbReference type="ARBA" id="ARBA00022729"/>
    </source>
</evidence>
<evidence type="ECO:0000256" key="5">
    <source>
        <dbReference type="SAM" id="MobiDB-lite"/>
    </source>
</evidence>
<dbReference type="Pfam" id="PF07686">
    <property type="entry name" value="V-set"/>
    <property type="match status" value="1"/>
</dbReference>
<accession>A0A8C0R100</accession>
<dbReference type="InterPro" id="IPR050831">
    <property type="entry name" value="CEA_cell_adhesion"/>
</dbReference>
<organism evidence="9 10">
    <name type="scientific">Canis lupus dingo</name>
    <name type="common">dingo</name>
    <dbReference type="NCBI Taxonomy" id="286419"/>
    <lineage>
        <taxon>Eukaryota</taxon>
        <taxon>Metazoa</taxon>
        <taxon>Chordata</taxon>
        <taxon>Craniata</taxon>
        <taxon>Vertebrata</taxon>
        <taxon>Euteleostomi</taxon>
        <taxon>Mammalia</taxon>
        <taxon>Eutheria</taxon>
        <taxon>Laurasiatheria</taxon>
        <taxon>Carnivora</taxon>
        <taxon>Caniformia</taxon>
        <taxon>Canidae</taxon>
        <taxon>Canis</taxon>
    </lineage>
</organism>
<proteinExistence type="inferred from homology"/>
<dbReference type="Gene3D" id="2.60.40.10">
    <property type="entry name" value="Immunoglobulins"/>
    <property type="match status" value="1"/>
</dbReference>
<evidence type="ECO:0000259" key="8">
    <source>
        <dbReference type="Pfam" id="PF07686"/>
    </source>
</evidence>
<feature type="domain" description="Immunoglobulin V-set" evidence="8">
    <location>
        <begin position="42"/>
        <end position="128"/>
    </location>
</feature>
<dbReference type="PANTHER" id="PTHR44427:SF1">
    <property type="entry name" value="CARCINOEMBRYONIC ANTIGEN-RELATED CELL ADHESION MOLECULE 1"/>
    <property type="match status" value="1"/>
</dbReference>
<evidence type="ECO:0000313" key="9">
    <source>
        <dbReference type="Ensembl" id="ENSCAFP00020017665.1"/>
    </source>
</evidence>
<dbReference type="Ensembl" id="ENSCAFT00020020486.1">
    <property type="protein sequence ID" value="ENSCAFP00020017665.1"/>
    <property type="gene ID" value="ENSCAFG00020014093.1"/>
</dbReference>
<feature type="region of interest" description="Disordered" evidence="5">
    <location>
        <begin position="227"/>
        <end position="251"/>
    </location>
</feature>
<reference evidence="9" key="1">
    <citation type="submission" date="2025-08" db="UniProtKB">
        <authorList>
            <consortium name="Ensembl"/>
        </authorList>
    </citation>
    <scope>IDENTIFICATION</scope>
</reference>
<reference evidence="9" key="2">
    <citation type="submission" date="2025-09" db="UniProtKB">
        <authorList>
            <consortium name="Ensembl"/>
        </authorList>
    </citation>
    <scope>IDENTIFICATION</scope>
</reference>
<protein>
    <submittedName>
        <fullName evidence="9">Carcinoembryonic antigen-related cell adhesion molecule 1-like</fullName>
    </submittedName>
</protein>
<feature type="region of interest" description="Disordered" evidence="5">
    <location>
        <begin position="189"/>
        <end position="209"/>
    </location>
</feature>
<dbReference type="GO" id="GO:0009986">
    <property type="term" value="C:cell surface"/>
    <property type="evidence" value="ECO:0007669"/>
    <property type="project" value="TreeGrafter"/>
</dbReference>
<evidence type="ECO:0000256" key="7">
    <source>
        <dbReference type="SAM" id="SignalP"/>
    </source>
</evidence>
<dbReference type="GO" id="GO:0005886">
    <property type="term" value="C:plasma membrane"/>
    <property type="evidence" value="ECO:0007669"/>
    <property type="project" value="TreeGrafter"/>
</dbReference>
<evidence type="ECO:0000256" key="3">
    <source>
        <dbReference type="ARBA" id="ARBA00023319"/>
    </source>
</evidence>
<evidence type="ECO:0000256" key="4">
    <source>
        <dbReference type="ARBA" id="ARBA00038222"/>
    </source>
</evidence>
<evidence type="ECO:0000256" key="6">
    <source>
        <dbReference type="SAM" id="Phobius"/>
    </source>
</evidence>
<keyword evidence="1 7" id="KW-0732">Signal</keyword>
<feature type="compositionally biased region" description="Low complexity" evidence="5">
    <location>
        <begin position="231"/>
        <end position="243"/>
    </location>
</feature>
<dbReference type="GO" id="GO:0007165">
    <property type="term" value="P:signal transduction"/>
    <property type="evidence" value="ECO:0007669"/>
    <property type="project" value="TreeGrafter"/>
</dbReference>
<dbReference type="InterPro" id="IPR036179">
    <property type="entry name" value="Ig-like_dom_sf"/>
</dbReference>
<dbReference type="SMR" id="A0A8C0R100"/>
<dbReference type="InterPro" id="IPR013783">
    <property type="entry name" value="Ig-like_fold"/>
</dbReference>
<dbReference type="GO" id="GO:0002682">
    <property type="term" value="P:regulation of immune system process"/>
    <property type="evidence" value="ECO:0007669"/>
    <property type="project" value="TreeGrafter"/>
</dbReference>
<feature type="signal peptide" evidence="7">
    <location>
        <begin position="1"/>
        <end position="34"/>
    </location>
</feature>
<sequence length="251" mass="26936">MEPPSASPRAGRGPWQELLLAVSLLAFWNPPTTAQVTVESVPPNAAEGKDALLRVLNLPGDTASLTWFKGETVLPTHKILLYVIDTKITTPGPAYSGRETIYPNGSLLFQNITLNDTGSYILQIINQKFETALVRGQLQVFHDSTEQSSGLPPGAIAGIVIGVVAGVAVIAALVYLQYFRKTGGASDLRDVTEHKPSASNHSQDQSDNLSNKIEEVAYSSLNFNVQEPKKSTSASSSPAATETVYSEVQKK</sequence>
<keyword evidence="6" id="KW-0472">Membrane</keyword>
<feature type="compositionally biased region" description="Polar residues" evidence="5">
    <location>
        <begin position="197"/>
        <end position="209"/>
    </location>
</feature>
<evidence type="ECO:0000256" key="2">
    <source>
        <dbReference type="ARBA" id="ARBA00023180"/>
    </source>
</evidence>
<dbReference type="Proteomes" id="UP000694391">
    <property type="component" value="Unplaced"/>
</dbReference>
<keyword evidence="6" id="KW-1133">Transmembrane helix</keyword>
<keyword evidence="3" id="KW-0393">Immunoglobulin domain</keyword>
<comment type="similarity">
    <text evidence="4">Belongs to the immunoglobulin superfamily. CEA family.</text>
</comment>
<dbReference type="InterPro" id="IPR013106">
    <property type="entry name" value="Ig_V-set"/>
</dbReference>
<keyword evidence="10" id="KW-1185">Reference proteome</keyword>
<keyword evidence="6" id="KW-0812">Transmembrane</keyword>
<gene>
    <name evidence="9" type="primary">LOC112645377</name>
</gene>
<evidence type="ECO:0000313" key="10">
    <source>
        <dbReference type="Proteomes" id="UP000694391"/>
    </source>
</evidence>
<dbReference type="SUPFAM" id="SSF48726">
    <property type="entry name" value="Immunoglobulin"/>
    <property type="match status" value="1"/>
</dbReference>
<name>A0A8C0R100_CANLU</name>
<dbReference type="FunFam" id="2.60.40.10:FF:000340">
    <property type="entry name" value="Carcinoembryonic antigen-related cell adhesion molecule 1"/>
    <property type="match status" value="1"/>
</dbReference>
<dbReference type="GeneTree" id="ENSGT01100000263479"/>
<dbReference type="GO" id="GO:1990782">
    <property type="term" value="F:protein tyrosine kinase binding"/>
    <property type="evidence" value="ECO:0007669"/>
    <property type="project" value="TreeGrafter"/>
</dbReference>
<feature type="transmembrane region" description="Helical" evidence="6">
    <location>
        <begin position="155"/>
        <end position="176"/>
    </location>
</feature>
<dbReference type="PANTHER" id="PTHR44427">
    <property type="entry name" value="CARCINOEMBRYONIC ANTIGEN-RELATED CELL ADHESION MOLECULE 19"/>
    <property type="match status" value="1"/>
</dbReference>